<evidence type="ECO:0000259" key="2">
    <source>
        <dbReference type="Pfam" id="PF06985"/>
    </source>
</evidence>
<feature type="region of interest" description="Disordered" evidence="1">
    <location>
        <begin position="1"/>
        <end position="36"/>
    </location>
</feature>
<dbReference type="EMBL" id="KZ678136">
    <property type="protein sequence ID" value="PSN66340.1"/>
    <property type="molecule type" value="Genomic_DNA"/>
</dbReference>
<dbReference type="AlphaFoldDB" id="A0A2T2NLT1"/>
<reference evidence="3 4" key="1">
    <citation type="journal article" date="2018" name="Front. Microbiol.">
        <title>Genome-Wide Analysis of Corynespora cassiicola Leaf Fall Disease Putative Effectors.</title>
        <authorList>
            <person name="Lopez D."/>
            <person name="Ribeiro S."/>
            <person name="Label P."/>
            <person name="Fumanal B."/>
            <person name="Venisse J.S."/>
            <person name="Kohler A."/>
            <person name="de Oliveira R.R."/>
            <person name="Labutti K."/>
            <person name="Lipzen A."/>
            <person name="Lail K."/>
            <person name="Bauer D."/>
            <person name="Ohm R.A."/>
            <person name="Barry K.W."/>
            <person name="Spatafora J."/>
            <person name="Grigoriev I.V."/>
            <person name="Martin F.M."/>
            <person name="Pujade-Renaud V."/>
        </authorList>
    </citation>
    <scope>NUCLEOTIDE SEQUENCE [LARGE SCALE GENOMIC DNA]</scope>
    <source>
        <strain evidence="3 4">Philippines</strain>
    </source>
</reference>
<evidence type="ECO:0000256" key="1">
    <source>
        <dbReference type="SAM" id="MobiDB-lite"/>
    </source>
</evidence>
<evidence type="ECO:0000313" key="3">
    <source>
        <dbReference type="EMBL" id="PSN66340.1"/>
    </source>
</evidence>
<feature type="domain" description="Heterokaryon incompatibility" evidence="2">
    <location>
        <begin position="277"/>
        <end position="434"/>
    </location>
</feature>
<keyword evidence="4" id="KW-1185">Reference proteome</keyword>
<dbReference type="PANTHER" id="PTHR33112:SF9">
    <property type="entry name" value="HETEROKARYON INCOMPATIBILITY DOMAIN-CONTAINING PROTEIN"/>
    <property type="match status" value="1"/>
</dbReference>
<evidence type="ECO:0000313" key="4">
    <source>
        <dbReference type="Proteomes" id="UP000240883"/>
    </source>
</evidence>
<proteinExistence type="predicted"/>
<dbReference type="PANTHER" id="PTHR33112">
    <property type="entry name" value="DOMAIN PROTEIN, PUTATIVE-RELATED"/>
    <property type="match status" value="1"/>
</dbReference>
<dbReference type="Proteomes" id="UP000240883">
    <property type="component" value="Unassembled WGS sequence"/>
</dbReference>
<organism evidence="3 4">
    <name type="scientific">Corynespora cassiicola Philippines</name>
    <dbReference type="NCBI Taxonomy" id="1448308"/>
    <lineage>
        <taxon>Eukaryota</taxon>
        <taxon>Fungi</taxon>
        <taxon>Dikarya</taxon>
        <taxon>Ascomycota</taxon>
        <taxon>Pezizomycotina</taxon>
        <taxon>Dothideomycetes</taxon>
        <taxon>Pleosporomycetidae</taxon>
        <taxon>Pleosporales</taxon>
        <taxon>Corynesporascaceae</taxon>
        <taxon>Corynespora</taxon>
    </lineage>
</organism>
<dbReference type="InterPro" id="IPR010730">
    <property type="entry name" value="HET"/>
</dbReference>
<accession>A0A2T2NLT1</accession>
<dbReference type="OrthoDB" id="5125733at2759"/>
<name>A0A2T2NLT1_CORCC</name>
<sequence length="844" mass="96677">MHTSPNCACDELNPLEPPGPRHSPQPHSRREEHSASAYSMQNFQLPAFNPVHSSLYHLARIMSEQSPTCGQIPQWIYQGNYSSEFTSHECPHTRPVKGKSGVYSRFFGKKDGPIKGYLEGKSSCFECALIVRIAEEISPGWTKRCIDTGTVRCHASRLMAPLEMAFYNPIEYCSTVQFLIRPSTDPLFDEDLYRGSPLLWPPRNVEMERHQSLAIVEDSSSPEAFARARKWLDHCLQHDKACTIPNEDFIPRRLINVGSWDGSNDPFLVELKEPAPYACLSYCWGSNTEHVLRTTTKNYQEHFEKIVFSLMPPGIQNAVSVCRGLHIRYLWIDSFCLIQDDPELWLRDAASMDLIYLNSLVTIAAQEPATCNEEFLGKQSYAGLHRQRVLLTDLTTSEGTVRVEGFLRDDFEDERMEPWRKSYSLEKRGWCFQESLLPNRRLCYNGREMMWECLCRTICECGHVLRCIQARPYGRDGAMLKRFRLKAEPKVSKLQYVVGTPRWGHLQRTKISDAERRTMLRSGEGIWRSGLPSIEHDNWRSLIADYSHRALSRREDKLRAVSGLAKVVRDTLRDESGGSDEYFAGLWRQEFVFDLAWQASPDHKSQGFQPRELNRKRADVGTPTWTWASVDSPVTYTFSEPLRSWKHKPQIQEMCSVVDIRCEREVPEDSTSAVTSGCAVLHGALIPAELVMDESLQSSGLMTSIKRYLRIGSSYDPDCMEESKSGTQGEKLTKVKAYLDLLGELKLHIRTKEASHWNKNRKEKLYCFRMFSWYAYSESIQMSASGGWENKYMGPETWFLILKGSSKTEGAFERIGIGVWDSWQSLRGPCPLFEEAEDVAVTIV</sequence>
<gene>
    <name evidence="3" type="ORF">BS50DRAFT_412721</name>
</gene>
<dbReference type="Pfam" id="PF06985">
    <property type="entry name" value="HET"/>
    <property type="match status" value="1"/>
</dbReference>
<protein>
    <submittedName>
        <fullName evidence="3">HET-domain-containing protein</fullName>
    </submittedName>
</protein>